<protein>
    <submittedName>
        <fullName evidence="3">Uncharacterized protein</fullName>
    </submittedName>
</protein>
<evidence type="ECO:0000313" key="3">
    <source>
        <dbReference type="EMBL" id="TWW69590.1"/>
    </source>
</evidence>
<keyword evidence="2" id="KW-0472">Membrane</keyword>
<accession>A0A5C6NU01</accession>
<organism evidence="3 4">
    <name type="scientific">Takifugu flavidus</name>
    <name type="common">sansaifugu</name>
    <dbReference type="NCBI Taxonomy" id="433684"/>
    <lineage>
        <taxon>Eukaryota</taxon>
        <taxon>Metazoa</taxon>
        <taxon>Chordata</taxon>
        <taxon>Craniata</taxon>
        <taxon>Vertebrata</taxon>
        <taxon>Euteleostomi</taxon>
        <taxon>Actinopterygii</taxon>
        <taxon>Neopterygii</taxon>
        <taxon>Teleostei</taxon>
        <taxon>Neoteleostei</taxon>
        <taxon>Acanthomorphata</taxon>
        <taxon>Eupercaria</taxon>
        <taxon>Tetraodontiformes</taxon>
        <taxon>Tetradontoidea</taxon>
        <taxon>Tetraodontidae</taxon>
        <taxon>Takifugu</taxon>
    </lineage>
</organism>
<gene>
    <name evidence="3" type="ORF">D4764_18G0003960</name>
</gene>
<evidence type="ECO:0000256" key="1">
    <source>
        <dbReference type="SAM" id="MobiDB-lite"/>
    </source>
</evidence>
<name>A0A5C6NU01_9TELE</name>
<keyword evidence="2" id="KW-0812">Transmembrane</keyword>
<proteinExistence type="predicted"/>
<sequence>MSSLFRSPSLVVATNRPVMHNKSFLQARCEEPLMTSDWGLPLLLALLMLALLYAFLYLPATAQRALLEQTLSSNNTTAAPSATDKADWRTDG</sequence>
<keyword evidence="4" id="KW-1185">Reference proteome</keyword>
<dbReference type="Proteomes" id="UP000324091">
    <property type="component" value="Chromosome 18"/>
</dbReference>
<keyword evidence="2" id="KW-1133">Transmembrane helix</keyword>
<evidence type="ECO:0000256" key="2">
    <source>
        <dbReference type="SAM" id="Phobius"/>
    </source>
</evidence>
<reference evidence="3 4" key="1">
    <citation type="submission" date="2019-04" db="EMBL/GenBank/DDBJ databases">
        <title>Chromosome genome assembly for Takifugu flavidus.</title>
        <authorList>
            <person name="Xiao S."/>
        </authorList>
    </citation>
    <scope>NUCLEOTIDE SEQUENCE [LARGE SCALE GENOMIC DNA]</scope>
    <source>
        <strain evidence="3">HTHZ2018</strain>
        <tissue evidence="3">Muscle</tissue>
    </source>
</reference>
<dbReference type="AlphaFoldDB" id="A0A5C6NU01"/>
<feature type="transmembrane region" description="Helical" evidence="2">
    <location>
        <begin position="38"/>
        <end position="58"/>
    </location>
</feature>
<dbReference type="EMBL" id="RHFK02000010">
    <property type="protein sequence ID" value="TWW69590.1"/>
    <property type="molecule type" value="Genomic_DNA"/>
</dbReference>
<evidence type="ECO:0000313" key="4">
    <source>
        <dbReference type="Proteomes" id="UP000324091"/>
    </source>
</evidence>
<comment type="caution">
    <text evidence="3">The sequence shown here is derived from an EMBL/GenBank/DDBJ whole genome shotgun (WGS) entry which is preliminary data.</text>
</comment>
<feature type="region of interest" description="Disordered" evidence="1">
    <location>
        <begin position="73"/>
        <end position="92"/>
    </location>
</feature>